<proteinExistence type="predicted"/>
<reference evidence="1 2" key="1">
    <citation type="submission" date="2018-09" db="EMBL/GenBank/DDBJ databases">
        <title>Insights into the microbiota of Asian seabass (Lates calcarifer) with tenacibaculosis symptoms and description of sp. nov. Tenacibaculum singaporense.</title>
        <authorList>
            <person name="Miyake S."/>
            <person name="Soh M."/>
            <person name="Azman M.N."/>
            <person name="Ngoh S.Y."/>
            <person name="Orban L."/>
        </authorList>
    </citation>
    <scope>NUCLEOTIDE SEQUENCE [LARGE SCALE GENOMIC DNA]</scope>
    <source>
        <strain evidence="1 2">DSM 106434</strain>
    </source>
</reference>
<dbReference type="RefSeq" id="WP_125067759.1">
    <property type="nucleotide sequence ID" value="NZ_CP032548.1"/>
</dbReference>
<dbReference type="Proteomes" id="UP000274593">
    <property type="component" value="Chromosome"/>
</dbReference>
<evidence type="ECO:0008006" key="3">
    <source>
        <dbReference type="Google" id="ProtNLM"/>
    </source>
</evidence>
<protein>
    <recommendedName>
        <fullName evidence="3">SRPBCC family protein</fullName>
    </recommendedName>
</protein>
<dbReference type="EMBL" id="CP032548">
    <property type="protein sequence ID" value="AZJ36009.1"/>
    <property type="molecule type" value="Genomic_DNA"/>
</dbReference>
<dbReference type="KEGG" id="tsig:D6T69_10930"/>
<organism evidence="1 2">
    <name type="scientific">Tenacibaculum singaporense</name>
    <dbReference type="NCBI Taxonomy" id="2358479"/>
    <lineage>
        <taxon>Bacteria</taxon>
        <taxon>Pseudomonadati</taxon>
        <taxon>Bacteroidota</taxon>
        <taxon>Flavobacteriia</taxon>
        <taxon>Flavobacteriales</taxon>
        <taxon>Flavobacteriaceae</taxon>
        <taxon>Tenacibaculum</taxon>
    </lineage>
</organism>
<evidence type="ECO:0000313" key="1">
    <source>
        <dbReference type="EMBL" id="AZJ36009.1"/>
    </source>
</evidence>
<dbReference type="AlphaFoldDB" id="A0A3Q8RS74"/>
<dbReference type="SUPFAM" id="SSF55961">
    <property type="entry name" value="Bet v1-like"/>
    <property type="match status" value="1"/>
</dbReference>
<gene>
    <name evidence="1" type="ORF">D6T69_10930</name>
</gene>
<keyword evidence="2" id="KW-1185">Reference proteome</keyword>
<sequence length="124" mass="14556">MIFKEGIKGGASGDHGPIRYTVEKYNPKELIQFRFTKPSGFIGTHRFEIKEIQNNQTQVTHIIEMNTKGTGTIIWLFAIRSLHNALLEDCLDKIENNFNKIKVHTKWNWYVKFIRNTFKLSSRK</sequence>
<evidence type="ECO:0000313" key="2">
    <source>
        <dbReference type="Proteomes" id="UP000274593"/>
    </source>
</evidence>
<accession>A0A3Q8RS74</accession>
<name>A0A3Q8RS74_9FLAO</name>